<feature type="transmembrane region" description="Helical" evidence="2">
    <location>
        <begin position="255"/>
        <end position="272"/>
    </location>
</feature>
<dbReference type="AlphaFoldDB" id="A0A2U0HYK3"/>
<dbReference type="Gene3D" id="3.30.565.10">
    <property type="entry name" value="Histidine kinase-like ATPase, C-terminal domain"/>
    <property type="match status" value="1"/>
</dbReference>
<comment type="caution">
    <text evidence="5">The sequence shown here is derived from an EMBL/GenBank/DDBJ whole genome shotgun (WGS) entry which is preliminary data.</text>
</comment>
<evidence type="ECO:0000313" key="6">
    <source>
        <dbReference type="Proteomes" id="UP000245962"/>
    </source>
</evidence>
<dbReference type="Pfam" id="PF06580">
    <property type="entry name" value="His_kinase"/>
    <property type="match status" value="1"/>
</dbReference>
<keyword evidence="6" id="KW-1185">Reference proteome</keyword>
<dbReference type="InterPro" id="IPR036890">
    <property type="entry name" value="HATPase_C_sf"/>
</dbReference>
<dbReference type="GO" id="GO:0016020">
    <property type="term" value="C:membrane"/>
    <property type="evidence" value="ECO:0007669"/>
    <property type="project" value="InterPro"/>
</dbReference>
<feature type="transmembrane region" description="Helical" evidence="2">
    <location>
        <begin position="377"/>
        <end position="398"/>
    </location>
</feature>
<feature type="transmembrane region" description="Helical" evidence="2">
    <location>
        <begin position="284"/>
        <end position="306"/>
    </location>
</feature>
<evidence type="ECO:0000259" key="4">
    <source>
        <dbReference type="Pfam" id="PF07695"/>
    </source>
</evidence>
<feature type="transmembrane region" description="Helical" evidence="2">
    <location>
        <begin position="213"/>
        <end position="235"/>
    </location>
</feature>
<feature type="domain" description="Signal transduction histidine kinase internal region" evidence="3">
    <location>
        <begin position="471"/>
        <end position="549"/>
    </location>
</feature>
<dbReference type="Gene3D" id="2.60.40.2380">
    <property type="match status" value="1"/>
</dbReference>
<dbReference type="PANTHER" id="PTHR34220">
    <property type="entry name" value="SENSOR HISTIDINE KINASE YPDA"/>
    <property type="match status" value="1"/>
</dbReference>
<accession>A0A2U0HYK3</accession>
<evidence type="ECO:0000313" key="5">
    <source>
        <dbReference type="EMBL" id="PVW13918.1"/>
    </source>
</evidence>
<dbReference type="InterPro" id="IPR011623">
    <property type="entry name" value="7TMR_DISM_rcpt_extracell_dom1"/>
</dbReference>
<evidence type="ECO:0000256" key="2">
    <source>
        <dbReference type="SAM" id="Phobius"/>
    </source>
</evidence>
<sequence length="670" mass="78026">MKHFFTLISSYLLLGLWCLQGQIVADSIAHNLELVQSNKVKAVRTGLDVSFKEIQQQTAWKTYDASFTTPPEKALWLSFEMENSSGDTIHNYLYSLNHYTTVYQEWGQGFKKMKNGYFVPLPQRANASENFFTKLTFLPFQKSQLYIRLAVKKVHSKITAPAIFSENSYWEFALSNYKEQAYSIGFIYFYIISLFTILIFALVFWIRLRDNLYLHYLGYLVFQLVYGFLALRGTLAPVGNFFNYFPKLADDLMEPVQFAFIGFYVFFILKLLRVKNYDQLLASILKYLGLACFGYAIAQFLFTQLFYDGEVSQQVFTWVRLIILPLNFVLIFWIIYKVKHPLLVYFIVGQTFFFIGALLASYIGYFSQGSMFNFKEAANIVFQIGLLAEVYCFSLALGKNMFLLQKEKEEVNAGFIAQLQENQQLQKNMNRELDKKVNEKTEELIQLYSEIEQEKQQKIEDDFMKKIQETEMIVLRAQMNPHFIFNSMTAIKNLIMTGRNDAAMTYLDDFSSLLRDILENSNREKITVEEEFEFIKLYLSLEKSRMGPELNYSLQVSSKEELSQYHIPPLLLQPLVENAIWHGLHPSLKAEKKLSIVFDTSTRLKITIEDNGIGRAASDKREKVHKSMGTKIVKDRLALYNHLREETIHFKITDLEEDGIVLGTRITLTY</sequence>
<feature type="transmembrane region" description="Helical" evidence="2">
    <location>
        <begin position="318"/>
        <end position="336"/>
    </location>
</feature>
<protein>
    <submittedName>
        <fullName evidence="5">Histidine kinase</fullName>
    </submittedName>
</protein>
<keyword evidence="2" id="KW-0812">Transmembrane</keyword>
<dbReference type="RefSeq" id="WP_116695050.1">
    <property type="nucleotide sequence ID" value="NZ_QEHR01000007.1"/>
</dbReference>
<reference evidence="5 6" key="1">
    <citation type="submission" date="2018-04" db="EMBL/GenBank/DDBJ databases">
        <title>Marixanthomonas spongiae HN-E44 sp. nov., isolated from a marine sponge.</title>
        <authorList>
            <person name="Luo L."/>
            <person name="Zhuang L."/>
        </authorList>
    </citation>
    <scope>NUCLEOTIDE SEQUENCE [LARGE SCALE GENOMIC DNA]</scope>
    <source>
        <strain evidence="5 6">HN-E44</strain>
    </source>
</reference>
<proteinExistence type="predicted"/>
<dbReference type="EMBL" id="QEHR01000007">
    <property type="protein sequence ID" value="PVW13918.1"/>
    <property type="molecule type" value="Genomic_DNA"/>
</dbReference>
<dbReference type="GO" id="GO:0000155">
    <property type="term" value="F:phosphorelay sensor kinase activity"/>
    <property type="evidence" value="ECO:0007669"/>
    <property type="project" value="InterPro"/>
</dbReference>
<gene>
    <name evidence="5" type="ORF">DDV96_12270</name>
</gene>
<keyword evidence="2" id="KW-0472">Membrane</keyword>
<dbReference type="InterPro" id="IPR050640">
    <property type="entry name" value="Bact_2-comp_sensor_kinase"/>
</dbReference>
<keyword evidence="5" id="KW-0808">Transferase</keyword>
<dbReference type="PANTHER" id="PTHR34220:SF7">
    <property type="entry name" value="SENSOR HISTIDINE KINASE YPDA"/>
    <property type="match status" value="1"/>
</dbReference>
<evidence type="ECO:0000256" key="1">
    <source>
        <dbReference type="SAM" id="Coils"/>
    </source>
</evidence>
<feature type="domain" description="7TM-DISM receptor extracellular" evidence="4">
    <location>
        <begin position="188"/>
        <end position="398"/>
    </location>
</feature>
<feature type="transmembrane region" description="Helical" evidence="2">
    <location>
        <begin position="343"/>
        <end position="365"/>
    </location>
</feature>
<dbReference type="InterPro" id="IPR010559">
    <property type="entry name" value="Sig_transdc_His_kin_internal"/>
</dbReference>
<keyword evidence="5" id="KW-0418">Kinase</keyword>
<feature type="transmembrane region" description="Helical" evidence="2">
    <location>
        <begin position="186"/>
        <end position="206"/>
    </location>
</feature>
<dbReference type="SUPFAM" id="SSF55874">
    <property type="entry name" value="ATPase domain of HSP90 chaperone/DNA topoisomerase II/histidine kinase"/>
    <property type="match status" value="1"/>
</dbReference>
<dbReference type="OrthoDB" id="6190788at2"/>
<name>A0A2U0HYK3_9FLAO</name>
<organism evidence="5 6">
    <name type="scientific">Marixanthomonas spongiae</name>
    <dbReference type="NCBI Taxonomy" id="2174845"/>
    <lineage>
        <taxon>Bacteria</taxon>
        <taxon>Pseudomonadati</taxon>
        <taxon>Bacteroidota</taxon>
        <taxon>Flavobacteriia</taxon>
        <taxon>Flavobacteriales</taxon>
        <taxon>Flavobacteriaceae</taxon>
        <taxon>Marixanthomonas</taxon>
    </lineage>
</organism>
<keyword evidence="1" id="KW-0175">Coiled coil</keyword>
<keyword evidence="2" id="KW-1133">Transmembrane helix</keyword>
<dbReference type="Pfam" id="PF07695">
    <property type="entry name" value="7TMR-DISM_7TM"/>
    <property type="match status" value="1"/>
</dbReference>
<evidence type="ECO:0000259" key="3">
    <source>
        <dbReference type="Pfam" id="PF06580"/>
    </source>
</evidence>
<feature type="coiled-coil region" evidence="1">
    <location>
        <begin position="416"/>
        <end position="457"/>
    </location>
</feature>
<dbReference type="Proteomes" id="UP000245962">
    <property type="component" value="Unassembled WGS sequence"/>
</dbReference>